<evidence type="ECO:0000313" key="3">
    <source>
        <dbReference type="EMBL" id="GAT57896.1"/>
    </source>
</evidence>
<name>A0ABQ0M6V7_MYCCL</name>
<keyword evidence="2" id="KW-0472">Membrane</keyword>
<keyword evidence="2" id="KW-1133">Transmembrane helix</keyword>
<accession>A0ABQ0M6V7</accession>
<reference evidence="3" key="1">
    <citation type="submission" date="2014-09" db="EMBL/GenBank/DDBJ databases">
        <title>Genome sequence of the luminous mushroom Mycena chlorophos for searching fungal bioluminescence genes.</title>
        <authorList>
            <person name="Tanaka Y."/>
            <person name="Kasuga D."/>
            <person name="Oba Y."/>
            <person name="Hase S."/>
            <person name="Sato K."/>
            <person name="Oba Y."/>
            <person name="Sakakibara Y."/>
        </authorList>
    </citation>
    <scope>NUCLEOTIDE SEQUENCE</scope>
</reference>
<proteinExistence type="predicted"/>
<feature type="transmembrane region" description="Helical" evidence="2">
    <location>
        <begin position="49"/>
        <end position="71"/>
    </location>
</feature>
<feature type="region of interest" description="Disordered" evidence="1">
    <location>
        <begin position="246"/>
        <end position="274"/>
    </location>
</feature>
<evidence type="ECO:0000256" key="2">
    <source>
        <dbReference type="SAM" id="Phobius"/>
    </source>
</evidence>
<keyword evidence="2" id="KW-0812">Transmembrane</keyword>
<keyword evidence="4" id="KW-1185">Reference proteome</keyword>
<gene>
    <name evidence="3" type="ORF">MCHLO_14387</name>
</gene>
<dbReference type="EMBL" id="DF849506">
    <property type="protein sequence ID" value="GAT57896.1"/>
    <property type="molecule type" value="Genomic_DNA"/>
</dbReference>
<dbReference type="Proteomes" id="UP000815677">
    <property type="component" value="Unassembled WGS sequence"/>
</dbReference>
<feature type="compositionally biased region" description="Basic residues" evidence="1">
    <location>
        <begin position="206"/>
        <end position="216"/>
    </location>
</feature>
<organism evidence="3 4">
    <name type="scientific">Mycena chlorophos</name>
    <name type="common">Agaric fungus</name>
    <name type="synonym">Agaricus chlorophos</name>
    <dbReference type="NCBI Taxonomy" id="658473"/>
    <lineage>
        <taxon>Eukaryota</taxon>
        <taxon>Fungi</taxon>
        <taxon>Dikarya</taxon>
        <taxon>Basidiomycota</taxon>
        <taxon>Agaricomycotina</taxon>
        <taxon>Agaricomycetes</taxon>
        <taxon>Agaricomycetidae</taxon>
        <taxon>Agaricales</taxon>
        <taxon>Marasmiineae</taxon>
        <taxon>Mycenaceae</taxon>
        <taxon>Mycena</taxon>
    </lineage>
</organism>
<evidence type="ECO:0000313" key="4">
    <source>
        <dbReference type="Proteomes" id="UP000815677"/>
    </source>
</evidence>
<evidence type="ECO:0008006" key="5">
    <source>
        <dbReference type="Google" id="ProtNLM"/>
    </source>
</evidence>
<evidence type="ECO:0000256" key="1">
    <source>
        <dbReference type="SAM" id="MobiDB-lite"/>
    </source>
</evidence>
<feature type="region of interest" description="Disordered" evidence="1">
    <location>
        <begin position="202"/>
        <end position="225"/>
    </location>
</feature>
<protein>
    <recommendedName>
        <fullName evidence="5">Transmembrane protein</fullName>
    </recommendedName>
</protein>
<sequence>MSVGYFWSDLDAVFPQSYVSPQSQYSSANNAQTSRLSARAAPVDSTVEIVTLSVCFALAIVVILIGIVYLIQEKSAPKKQSRTSYAPAPQVYVHEKPLPTRPSSTGSGSHARFDDSEHALLLLRAISPAHTRQASGAPDPLIVIRPPPVAEPAVAAAVSAEQPLLSPLQKSQLPGFIPRPLPFNIPVSVAPSDVTSIRSGLTQQTHNRHGHGRRHSGMTGSPEELDEVAEQLKSYYVLAANHNATNPGGLAPGSLARTHTRSTSWTARSRDDWL</sequence>